<dbReference type="FunFam" id="1.10.287.600:FF:000004">
    <property type="entry name" value="Tubulin gamma chain"/>
    <property type="match status" value="1"/>
</dbReference>
<dbReference type="InterPro" id="IPR017975">
    <property type="entry name" value="Tubulin_CS"/>
</dbReference>
<organism evidence="13 14">
    <name type="scientific">Phellinidium pouzarii</name>
    <dbReference type="NCBI Taxonomy" id="167371"/>
    <lineage>
        <taxon>Eukaryota</taxon>
        <taxon>Fungi</taxon>
        <taxon>Dikarya</taxon>
        <taxon>Basidiomycota</taxon>
        <taxon>Agaricomycotina</taxon>
        <taxon>Agaricomycetes</taxon>
        <taxon>Hymenochaetales</taxon>
        <taxon>Hymenochaetaceae</taxon>
        <taxon>Phellinidium</taxon>
    </lineage>
</organism>
<feature type="compositionally biased region" description="Polar residues" evidence="10">
    <location>
        <begin position="269"/>
        <end position="280"/>
    </location>
</feature>
<feature type="compositionally biased region" description="Basic and acidic residues" evidence="10">
    <location>
        <begin position="198"/>
        <end position="215"/>
    </location>
</feature>
<proteinExistence type="inferred from homology"/>
<dbReference type="GO" id="GO:0005874">
    <property type="term" value="C:microtubule"/>
    <property type="evidence" value="ECO:0007669"/>
    <property type="project" value="UniProtKB-KW"/>
</dbReference>
<feature type="compositionally biased region" description="Polar residues" evidence="10">
    <location>
        <begin position="1395"/>
        <end position="1425"/>
    </location>
</feature>
<dbReference type="InterPro" id="IPR003008">
    <property type="entry name" value="Tubulin_FtsZ_GTPase"/>
</dbReference>
<feature type="region of interest" description="Disordered" evidence="10">
    <location>
        <begin position="981"/>
        <end position="1024"/>
    </location>
</feature>
<feature type="compositionally biased region" description="Polar residues" evidence="10">
    <location>
        <begin position="1307"/>
        <end position="1330"/>
    </location>
</feature>
<name>A0A4S4L3I0_9AGAM</name>
<dbReference type="InterPro" id="IPR018316">
    <property type="entry name" value="Tubulin/FtsZ_2-layer-sand-dom"/>
</dbReference>
<dbReference type="GO" id="GO:0005525">
    <property type="term" value="F:GTP binding"/>
    <property type="evidence" value="ECO:0007669"/>
    <property type="project" value="UniProtKB-KW"/>
</dbReference>
<feature type="compositionally biased region" description="Low complexity" evidence="10">
    <location>
        <begin position="981"/>
        <end position="1003"/>
    </location>
</feature>
<feature type="region of interest" description="Disordered" evidence="10">
    <location>
        <begin position="178"/>
        <end position="398"/>
    </location>
</feature>
<dbReference type="InterPro" id="IPR036525">
    <property type="entry name" value="Tubulin/FtsZ_GTPase_sf"/>
</dbReference>
<dbReference type="GO" id="GO:0031122">
    <property type="term" value="P:cytoplasmic microtubule organization"/>
    <property type="evidence" value="ECO:0007669"/>
    <property type="project" value="InterPro"/>
</dbReference>
<dbReference type="PRINTS" id="PR01164">
    <property type="entry name" value="GAMMATUBULIN"/>
</dbReference>
<feature type="compositionally biased region" description="Basic and acidic residues" evidence="10">
    <location>
        <begin position="545"/>
        <end position="555"/>
    </location>
</feature>
<keyword evidence="6" id="KW-0547">Nucleotide-binding</keyword>
<dbReference type="EMBL" id="SGPK01000240">
    <property type="protein sequence ID" value="THH05737.1"/>
    <property type="molecule type" value="Genomic_DNA"/>
</dbReference>
<feature type="region of interest" description="Disordered" evidence="10">
    <location>
        <begin position="877"/>
        <end position="926"/>
    </location>
</feature>
<dbReference type="PANTHER" id="PTHR11588">
    <property type="entry name" value="TUBULIN"/>
    <property type="match status" value="1"/>
</dbReference>
<keyword evidence="5" id="KW-0493">Microtubule</keyword>
<gene>
    <name evidence="13" type="ORF">EW145_g4581</name>
</gene>
<dbReference type="FunFam" id="3.30.1330.20:FF:000003">
    <property type="entry name" value="Tubulin gamma chain"/>
    <property type="match status" value="1"/>
</dbReference>
<dbReference type="InterPro" id="IPR002454">
    <property type="entry name" value="Gamma_tubulin"/>
</dbReference>
<evidence type="ECO:0000313" key="14">
    <source>
        <dbReference type="Proteomes" id="UP000308199"/>
    </source>
</evidence>
<feature type="compositionally biased region" description="Low complexity" evidence="10">
    <location>
        <begin position="1338"/>
        <end position="1350"/>
    </location>
</feature>
<feature type="compositionally biased region" description="Acidic residues" evidence="10">
    <location>
        <begin position="219"/>
        <end position="232"/>
    </location>
</feature>
<feature type="region of interest" description="Disordered" evidence="10">
    <location>
        <begin position="483"/>
        <end position="688"/>
    </location>
</feature>
<feature type="compositionally biased region" description="Low complexity" evidence="10">
    <location>
        <begin position="1360"/>
        <end position="1386"/>
    </location>
</feature>
<feature type="compositionally biased region" description="Basic and acidic residues" evidence="10">
    <location>
        <begin position="246"/>
        <end position="255"/>
    </location>
</feature>
<feature type="region of interest" description="Disordered" evidence="10">
    <location>
        <begin position="1223"/>
        <end position="1294"/>
    </location>
</feature>
<protein>
    <recommendedName>
        <fullName evidence="3">Tubulin gamma chain</fullName>
    </recommendedName>
    <alternativeName>
        <fullName evidence="9">Gamma-tubulin</fullName>
    </alternativeName>
</protein>
<evidence type="ECO:0000256" key="4">
    <source>
        <dbReference type="ARBA" id="ARBA00022490"/>
    </source>
</evidence>
<dbReference type="PROSITE" id="PS00227">
    <property type="entry name" value="TUBULIN"/>
    <property type="match status" value="1"/>
</dbReference>
<dbReference type="GO" id="GO:0005816">
    <property type="term" value="C:spindle pole body"/>
    <property type="evidence" value="ECO:0007669"/>
    <property type="project" value="UniProtKB-SubCell"/>
</dbReference>
<keyword evidence="4" id="KW-0963">Cytoplasm</keyword>
<evidence type="ECO:0000256" key="10">
    <source>
        <dbReference type="SAM" id="MobiDB-lite"/>
    </source>
</evidence>
<dbReference type="InterPro" id="IPR000217">
    <property type="entry name" value="Tubulin"/>
</dbReference>
<evidence type="ECO:0000256" key="1">
    <source>
        <dbReference type="ARBA" id="ARBA00004317"/>
    </source>
</evidence>
<feature type="region of interest" description="Disordered" evidence="10">
    <location>
        <begin position="1307"/>
        <end position="1435"/>
    </location>
</feature>
<dbReference type="InterPro" id="IPR008280">
    <property type="entry name" value="Tub_FtsZ_C"/>
</dbReference>
<dbReference type="SMART" id="SM00865">
    <property type="entry name" value="Tubulin_C"/>
    <property type="match status" value="1"/>
</dbReference>
<feature type="compositionally biased region" description="Low complexity" evidence="10">
    <location>
        <begin position="877"/>
        <end position="887"/>
    </location>
</feature>
<evidence type="ECO:0000259" key="11">
    <source>
        <dbReference type="SMART" id="SM00864"/>
    </source>
</evidence>
<dbReference type="GO" id="GO:0000930">
    <property type="term" value="C:gamma-tubulin complex"/>
    <property type="evidence" value="ECO:0007669"/>
    <property type="project" value="InterPro"/>
</dbReference>
<evidence type="ECO:0000256" key="3">
    <source>
        <dbReference type="ARBA" id="ARBA00018848"/>
    </source>
</evidence>
<evidence type="ECO:0000256" key="2">
    <source>
        <dbReference type="ARBA" id="ARBA00009636"/>
    </source>
</evidence>
<dbReference type="Proteomes" id="UP000308199">
    <property type="component" value="Unassembled WGS sequence"/>
</dbReference>
<feature type="compositionally biased region" description="Polar residues" evidence="10">
    <location>
        <begin position="1006"/>
        <end position="1015"/>
    </location>
</feature>
<dbReference type="SUPFAM" id="SSF52490">
    <property type="entry name" value="Tubulin nucleotide-binding domain-like"/>
    <property type="match status" value="1"/>
</dbReference>
<feature type="compositionally biased region" description="Low complexity" evidence="10">
    <location>
        <begin position="1426"/>
        <end position="1435"/>
    </location>
</feature>
<dbReference type="SMART" id="SM00864">
    <property type="entry name" value="Tubulin"/>
    <property type="match status" value="1"/>
</dbReference>
<dbReference type="SUPFAM" id="SSF55307">
    <property type="entry name" value="Tubulin C-terminal domain-like"/>
    <property type="match status" value="1"/>
</dbReference>
<sequence>MDMSNLAPRLSLHQPYISGYLVETGPRREPAFRFTCNPDFLHNFTDCIVTRGGSISEIDKNASVFVSRIERDDFEAMRFDRTEYFFKTLKKIVLAEKANIVPQATFMVPKRTGKTASTKKQPSPALTEGSLATLLWVSVVNKQQALVLACSHLHPNLPPIRGSNPTLAKHNLWRAQVPSWAPSRTSSLPRSPGGAPTKKFEDLHKRRRPDAHDVSGEQSEGDGEDEGEGEGDVEGRTVHRSKRLRRESPENEHPHQSASGYLDPPPSSFRASQQIATSSKRGGDARKQRPASTSFSDSRTMSVDPQTRYSTLRRDPTIPPFPPASSLNASHSMSLGPRDSSIHPPPSPFKLRTSLTPQPSFANPLRREASAPPPLLSLQSRPMFVKPPPEESSARQLRAQKTLSLGTLAEFSRSTLSPSRDRMLTSFGSLSSIPSQLSNSLSLNASLQIAPSKAEKTFHKLEMYKTPIIPSRYKDAKVIPDFLKPKRAHVPVPMSKRSRDGKPSLGMAKSKNRDKDADAETTERERDSGKPYGGKGGLSKLLARRKAEAEEEMRNSSKYFSNDDDEDPQMDAGAHSGKRDIGVYAKLTSGSEDERSKKHKRNGVNVGKEISSVSELGDPFVKAPVSLPQGGRMQPYGRVGRTRTRDPGLRSVPLGRTVNTNKFSAALDDDDGMDDEGQAMDTADDTGDGKAFAAEKEREAEAIKPVFEAPKGFSFADGATSIQHDHAQAKEPPITSLPFSIGKLTEKPTAVTEEATGKPAETSPLTKPFASTFPAAQQAPTKAEEVLAAAPTHPKLSIVPLTPAQPAQTSQETSLPKNVFATPSASSGAVVSSSTPSASGIPNFFANSALLAGNKATAAPAIPLPSSSLFASPTATTLATSPSAPISDSEKPTWSKDASPAITSNATAPKIASSKPTEPKPIFGGADKPFAFGAKSTENVNTTSAIPSPTPPLFFSAVPKSAEPSADTQSVNASMFGGKTVSASPAPSGLAPSSSGASVPSVSHFAPSTQTSATKSAEVENKQGGLSPSPFFAFTGSNNAPKPLFGAGSASSPSAPFLAQATQPAQTTISSTESKPSFQFGAPPVPDGISNTSATSANAAPVVPKPLFGGPSGSGFSFGASTAPASSTSGTDAVKSPFAFGAPPATPPSGAERKNSPFSFGAPAPSSSGGIGFGFGAAAKANETATMAPAPVASPFAFGASSARPVTPPSKADEGMNMEESPTRMDMNGSRQNKPADGMTFGLGATPVNPFGQAGGNNTSSMFTFGAAPTTMPAPSPFGVNEENKTAAPSSGFGFNRTSSAPAISTTFSFGQKSDDSSPPVTAFGATSNLFGQPPPSSGGAPAPFGFGQQTAAASNPFGAPSQQQQPTTAAPGPSTPSSPYTNSPSFTFGGPAAASNNPFNFGGSQPASPANVSAGLPQSSGNVNTSSPSFTFGQSSGSSGSTLFNIGAPPPATPGVGAVYWQRLCAEHGISKEGILEEWATEGGDRKDVFFYQADDEHYIPRAILVDLEPRVINNILTSPFASLYNPENIFVSKDGGGAGNNWAQGYAAGEKIYEEVMEMIDREAEGSDSLEGFMLMHSIAGGTGSGLGSFLLERLNDKFPKKLIQTYSVFPNAQEGDVVVQPYNSLLTLKRLTNHADSVVVLDNGALARIAADRLHVQTPSFDQTNQLASTVIAASTQTLRYPGYMNNDLVGIIASLIPTPRCHFLMTSYTPFTSDQIDKAKPIRRTTVLDVMRRLLQPKNRMVSTTPSKTACYISILNIIQGEVDPTDVHQSLLRIRERQLATFIPWGPASIQVALTRKSPYVTANHRVSGLMLANHTSIASLFKRMLDQFDRLRKRNAFMEQYKKEKMFENGLEEFDDSRHVILYLTVTVLKTAD</sequence>
<dbReference type="Pfam" id="PF03953">
    <property type="entry name" value="Tubulin_C"/>
    <property type="match status" value="1"/>
</dbReference>
<dbReference type="OrthoDB" id="10249382at2759"/>
<comment type="subcellular location">
    <subcellularLocation>
        <location evidence="1">Cytoplasm</location>
        <location evidence="1">Cytoskeleton</location>
        <location evidence="1">Microtubule organizing center</location>
        <location evidence="1">Spindle pole body</location>
    </subcellularLocation>
</comment>
<feature type="domain" description="Tubulin/FtsZ GTPase" evidence="11">
    <location>
        <begin position="1488"/>
        <end position="1686"/>
    </location>
</feature>
<keyword evidence="7" id="KW-0342">GTP-binding</keyword>
<dbReference type="Pfam" id="PF00091">
    <property type="entry name" value="Tubulin"/>
    <property type="match status" value="1"/>
</dbReference>
<comment type="caution">
    <text evidence="13">The sequence shown here is derived from an EMBL/GenBank/DDBJ whole genome shotgun (WGS) entry which is preliminary data.</text>
</comment>
<dbReference type="Gene3D" id="3.40.50.1440">
    <property type="entry name" value="Tubulin/FtsZ, GTPase domain"/>
    <property type="match status" value="1"/>
</dbReference>
<feature type="region of interest" description="Disordered" evidence="10">
    <location>
        <begin position="1121"/>
        <end position="1163"/>
    </location>
</feature>
<evidence type="ECO:0000259" key="12">
    <source>
        <dbReference type="SMART" id="SM00865"/>
    </source>
</evidence>
<feature type="domain" description="Tubulin/FtsZ 2-layer sandwich" evidence="12">
    <location>
        <begin position="1688"/>
        <end position="1832"/>
    </location>
</feature>
<accession>A0A4S4L3I0</accession>
<dbReference type="GO" id="GO:0007020">
    <property type="term" value="P:microtubule nucleation"/>
    <property type="evidence" value="ECO:0007669"/>
    <property type="project" value="InterPro"/>
</dbReference>
<reference evidence="13 14" key="1">
    <citation type="submission" date="2019-02" db="EMBL/GenBank/DDBJ databases">
        <title>Genome sequencing of the rare red list fungi Phellinidium pouzarii.</title>
        <authorList>
            <person name="Buettner E."/>
            <person name="Kellner H."/>
        </authorList>
    </citation>
    <scope>NUCLEOTIDE SEQUENCE [LARGE SCALE GENOMIC DNA]</scope>
    <source>
        <strain evidence="13 14">DSM 108285</strain>
    </source>
</reference>
<evidence type="ECO:0000256" key="5">
    <source>
        <dbReference type="ARBA" id="ARBA00022701"/>
    </source>
</evidence>
<evidence type="ECO:0000256" key="7">
    <source>
        <dbReference type="ARBA" id="ARBA00023134"/>
    </source>
</evidence>
<dbReference type="Gene3D" id="1.10.287.600">
    <property type="entry name" value="Helix hairpin bin"/>
    <property type="match status" value="1"/>
</dbReference>
<evidence type="ECO:0000256" key="9">
    <source>
        <dbReference type="ARBA" id="ARBA00033229"/>
    </source>
</evidence>
<dbReference type="InterPro" id="IPR023123">
    <property type="entry name" value="Tubulin_C"/>
</dbReference>
<keyword evidence="8" id="KW-0206">Cytoskeleton</keyword>
<dbReference type="InterPro" id="IPR037103">
    <property type="entry name" value="Tubulin/FtsZ-like_C"/>
</dbReference>
<feature type="compositionally biased region" description="Polar residues" evidence="10">
    <location>
        <begin position="290"/>
        <end position="310"/>
    </location>
</feature>
<evidence type="ECO:0000256" key="6">
    <source>
        <dbReference type="ARBA" id="ARBA00022741"/>
    </source>
</evidence>
<comment type="similarity">
    <text evidence="2">Belongs to the tubulin family.</text>
</comment>
<dbReference type="PRINTS" id="PR01161">
    <property type="entry name" value="TUBULIN"/>
</dbReference>
<dbReference type="CDD" id="cd02188">
    <property type="entry name" value="gamma_tubulin"/>
    <property type="match status" value="1"/>
</dbReference>
<dbReference type="Gene3D" id="3.30.1330.20">
    <property type="entry name" value="Tubulin/FtsZ, C-terminal domain"/>
    <property type="match status" value="1"/>
</dbReference>
<keyword evidence="14" id="KW-1185">Reference proteome</keyword>
<feature type="compositionally biased region" description="Acidic residues" evidence="10">
    <location>
        <begin position="667"/>
        <end position="686"/>
    </location>
</feature>
<feature type="compositionally biased region" description="Low complexity" evidence="10">
    <location>
        <begin position="1121"/>
        <end position="1143"/>
    </location>
</feature>
<evidence type="ECO:0000256" key="8">
    <source>
        <dbReference type="ARBA" id="ARBA00023212"/>
    </source>
</evidence>
<evidence type="ECO:0000313" key="13">
    <source>
        <dbReference type="EMBL" id="THH05737.1"/>
    </source>
</evidence>
<feature type="compositionally biased region" description="Basic and acidic residues" evidence="10">
    <location>
        <begin position="511"/>
        <end position="529"/>
    </location>
</feature>